<reference evidence="3 4" key="1">
    <citation type="submission" date="2022-01" db="EMBL/GenBank/DDBJ databases">
        <authorList>
            <person name="Xiong W."/>
            <person name="Schranz E."/>
        </authorList>
    </citation>
    <scope>NUCLEOTIDE SEQUENCE [LARGE SCALE GENOMIC DNA]</scope>
</reference>
<feature type="compositionally biased region" description="Basic and acidic residues" evidence="1">
    <location>
        <begin position="1"/>
        <end position="14"/>
    </location>
</feature>
<accession>A0AAU9NE68</accession>
<dbReference type="AlphaFoldDB" id="A0AAU9NE68"/>
<dbReference type="EMBL" id="CAKMRJ010004445">
    <property type="protein sequence ID" value="CAH1436120.1"/>
    <property type="molecule type" value="Genomic_DNA"/>
</dbReference>
<organism evidence="3 4">
    <name type="scientific">Lactuca virosa</name>
    <dbReference type="NCBI Taxonomy" id="75947"/>
    <lineage>
        <taxon>Eukaryota</taxon>
        <taxon>Viridiplantae</taxon>
        <taxon>Streptophyta</taxon>
        <taxon>Embryophyta</taxon>
        <taxon>Tracheophyta</taxon>
        <taxon>Spermatophyta</taxon>
        <taxon>Magnoliopsida</taxon>
        <taxon>eudicotyledons</taxon>
        <taxon>Gunneridae</taxon>
        <taxon>Pentapetalae</taxon>
        <taxon>asterids</taxon>
        <taxon>campanulids</taxon>
        <taxon>Asterales</taxon>
        <taxon>Asteraceae</taxon>
        <taxon>Cichorioideae</taxon>
        <taxon>Cichorieae</taxon>
        <taxon>Lactucinae</taxon>
        <taxon>Lactuca</taxon>
    </lineage>
</organism>
<comment type="caution">
    <text evidence="3">The sequence shown here is derived from an EMBL/GenBank/DDBJ whole genome shotgun (WGS) entry which is preliminary data.</text>
</comment>
<name>A0AAU9NE68_9ASTR</name>
<keyword evidence="4" id="KW-1185">Reference proteome</keyword>
<protein>
    <submittedName>
        <fullName evidence="3">Uncharacterized protein</fullName>
    </submittedName>
</protein>
<feature type="compositionally biased region" description="Acidic residues" evidence="1">
    <location>
        <begin position="42"/>
        <end position="55"/>
    </location>
</feature>
<feature type="compositionally biased region" description="Low complexity" evidence="1">
    <location>
        <begin position="27"/>
        <end position="41"/>
    </location>
</feature>
<dbReference type="Proteomes" id="UP001157418">
    <property type="component" value="Unassembled WGS sequence"/>
</dbReference>
<evidence type="ECO:0000313" key="2">
    <source>
        <dbReference type="EMBL" id="CAH1436119.1"/>
    </source>
</evidence>
<evidence type="ECO:0000313" key="4">
    <source>
        <dbReference type="Proteomes" id="UP001157418"/>
    </source>
</evidence>
<feature type="compositionally biased region" description="Polar residues" evidence="1">
    <location>
        <begin position="69"/>
        <end position="90"/>
    </location>
</feature>
<evidence type="ECO:0000313" key="3">
    <source>
        <dbReference type="EMBL" id="CAH1436120.1"/>
    </source>
</evidence>
<dbReference type="EMBL" id="CAKMRJ010004445">
    <property type="protein sequence ID" value="CAH1436119.1"/>
    <property type="molecule type" value="Genomic_DNA"/>
</dbReference>
<sequence>MEVFRRVITDDESQRAATLPVEERSIPGTTDLTDTPTMLMTSEEDPMEYSEDMDADGTIGSEPSELDHTPTTPSARTLPKLTSHQLSMST</sequence>
<gene>
    <name evidence="2" type="ORF">LVIROSA_LOCUS22511</name>
    <name evidence="3" type="ORF">LVIROSA_LOCUS22512</name>
</gene>
<feature type="region of interest" description="Disordered" evidence="1">
    <location>
        <begin position="1"/>
        <end position="90"/>
    </location>
</feature>
<evidence type="ECO:0000256" key="1">
    <source>
        <dbReference type="SAM" id="MobiDB-lite"/>
    </source>
</evidence>
<proteinExistence type="predicted"/>